<evidence type="ECO:0000256" key="4">
    <source>
        <dbReference type="ARBA" id="ARBA00022729"/>
    </source>
</evidence>
<comment type="caution">
    <text evidence="11">The sequence shown here is derived from an EMBL/GenBank/DDBJ whole genome shotgun (WGS) entry which is preliminary data.</text>
</comment>
<accession>A0A1S2CMV9</accession>
<evidence type="ECO:0000313" key="11">
    <source>
        <dbReference type="EMBL" id="OHY89388.1"/>
    </source>
</evidence>
<dbReference type="EC" id="3.5.2.6" evidence="3 8"/>
<dbReference type="OrthoDB" id="9762883at2"/>
<reference evidence="11 12" key="1">
    <citation type="submission" date="2016-09" db="EMBL/GenBank/DDBJ databases">
        <title>Draft Genome Sequence of Aeromonas sobria Strain 08005, Isolated from Sick Rana catesbeiana.</title>
        <authorList>
            <person name="Yang Q."/>
        </authorList>
    </citation>
    <scope>NUCLEOTIDE SEQUENCE [LARGE SCALE GENOMIC DNA]</scope>
    <source>
        <strain evidence="11 12">08005</strain>
    </source>
</reference>
<proteinExistence type="inferred from homology"/>
<dbReference type="Proteomes" id="UP000179934">
    <property type="component" value="Unassembled WGS sequence"/>
</dbReference>
<feature type="modified residue" description="N6-carboxylysine" evidence="7">
    <location>
        <position position="54"/>
    </location>
</feature>
<evidence type="ECO:0000256" key="3">
    <source>
        <dbReference type="ARBA" id="ARBA00012865"/>
    </source>
</evidence>
<keyword evidence="4 9" id="KW-0732">Signal</keyword>
<evidence type="ECO:0000256" key="2">
    <source>
        <dbReference type="ARBA" id="ARBA00007898"/>
    </source>
</evidence>
<dbReference type="PANTHER" id="PTHR30627">
    <property type="entry name" value="PEPTIDOGLYCAN D,D-TRANSPEPTIDASE"/>
    <property type="match status" value="1"/>
</dbReference>
<dbReference type="GO" id="GO:0046677">
    <property type="term" value="P:response to antibiotic"/>
    <property type="evidence" value="ECO:0007669"/>
    <property type="project" value="UniProtKB-UniRule"/>
</dbReference>
<dbReference type="STRING" id="646.BJD16_20705"/>
<evidence type="ECO:0000259" key="10">
    <source>
        <dbReference type="Pfam" id="PF00905"/>
    </source>
</evidence>
<feature type="active site" description="Acyl-ester intermediate" evidence="7">
    <location>
        <position position="51"/>
    </location>
</feature>
<dbReference type="GO" id="GO:0071555">
    <property type="term" value="P:cell wall organization"/>
    <property type="evidence" value="ECO:0007669"/>
    <property type="project" value="TreeGrafter"/>
</dbReference>
<comment type="similarity">
    <text evidence="2 8">Belongs to the class-D beta-lactamase family.</text>
</comment>
<keyword evidence="5 8" id="KW-0378">Hydrolase</keyword>
<dbReference type="PROSITE" id="PS00337">
    <property type="entry name" value="BETA_LACTAMASE_D"/>
    <property type="match status" value="1"/>
</dbReference>
<dbReference type="GeneID" id="58923099"/>
<dbReference type="PROSITE" id="PS51257">
    <property type="entry name" value="PROKAR_LIPOPROTEIN"/>
    <property type="match status" value="1"/>
</dbReference>
<evidence type="ECO:0000256" key="8">
    <source>
        <dbReference type="RuleBase" id="RU361140"/>
    </source>
</evidence>
<evidence type="ECO:0000256" key="5">
    <source>
        <dbReference type="ARBA" id="ARBA00022801"/>
    </source>
</evidence>
<dbReference type="NCBIfam" id="NF033702">
    <property type="entry name" value="blaOXA-12_like"/>
    <property type="match status" value="1"/>
</dbReference>
<keyword evidence="6 8" id="KW-0046">Antibiotic resistance</keyword>
<organism evidence="11 12">
    <name type="scientific">Aeromonas sobria</name>
    <dbReference type="NCBI Taxonomy" id="646"/>
    <lineage>
        <taxon>Bacteria</taxon>
        <taxon>Pseudomonadati</taxon>
        <taxon>Pseudomonadota</taxon>
        <taxon>Gammaproteobacteria</taxon>
        <taxon>Aeromonadales</taxon>
        <taxon>Aeromonadaceae</taxon>
        <taxon>Aeromonas</taxon>
    </lineage>
</organism>
<evidence type="ECO:0000256" key="1">
    <source>
        <dbReference type="ARBA" id="ARBA00001526"/>
    </source>
</evidence>
<evidence type="ECO:0000256" key="6">
    <source>
        <dbReference type="ARBA" id="ARBA00023251"/>
    </source>
</evidence>
<dbReference type="Gene3D" id="3.40.710.10">
    <property type="entry name" value="DD-peptidase/beta-lactamase superfamily"/>
    <property type="match status" value="1"/>
</dbReference>
<dbReference type="EMBL" id="MKFU01000048">
    <property type="protein sequence ID" value="OHY89388.1"/>
    <property type="molecule type" value="Genomic_DNA"/>
</dbReference>
<protein>
    <recommendedName>
        <fullName evidence="3 8">Beta-lactamase</fullName>
        <ecNumber evidence="3 8">3.5.2.6</ecNumber>
    </recommendedName>
</protein>
<dbReference type="GO" id="GO:0005886">
    <property type="term" value="C:plasma membrane"/>
    <property type="evidence" value="ECO:0007669"/>
    <property type="project" value="TreeGrafter"/>
</dbReference>
<dbReference type="RefSeq" id="WP_042021983.1">
    <property type="nucleotide sequence ID" value="NZ_CDBW01000031.1"/>
</dbReference>
<dbReference type="InterPro" id="IPR050515">
    <property type="entry name" value="Beta-lactam/transpept"/>
</dbReference>
<evidence type="ECO:0000256" key="9">
    <source>
        <dbReference type="SAM" id="SignalP"/>
    </source>
</evidence>
<feature type="chain" id="PRO_5010342187" description="Beta-lactamase" evidence="9">
    <location>
        <begin position="23"/>
        <end position="264"/>
    </location>
</feature>
<dbReference type="GO" id="GO:0008800">
    <property type="term" value="F:beta-lactamase activity"/>
    <property type="evidence" value="ECO:0007669"/>
    <property type="project" value="UniProtKB-UniRule"/>
</dbReference>
<dbReference type="GO" id="GO:0008658">
    <property type="term" value="F:penicillin binding"/>
    <property type="evidence" value="ECO:0007669"/>
    <property type="project" value="InterPro"/>
</dbReference>
<feature type="signal peptide" evidence="9">
    <location>
        <begin position="1"/>
        <end position="22"/>
    </location>
</feature>
<comment type="catalytic activity">
    <reaction evidence="1 8">
        <text>a beta-lactam + H2O = a substituted beta-amino acid</text>
        <dbReference type="Rhea" id="RHEA:20401"/>
        <dbReference type="ChEBI" id="CHEBI:15377"/>
        <dbReference type="ChEBI" id="CHEBI:35627"/>
        <dbReference type="ChEBI" id="CHEBI:140347"/>
        <dbReference type="EC" id="3.5.2.6"/>
    </reaction>
</comment>
<name>A0A1S2CMV9_AERSO</name>
<evidence type="ECO:0000313" key="12">
    <source>
        <dbReference type="Proteomes" id="UP000179934"/>
    </source>
</evidence>
<sequence>MSRLLLSSLLAAGLLAALPASAASGCFLYADGNGQTLASEGDCSSQLPPASTFKIPLALMGYDSGFLVDEEHPALPFKPGYDDWLPAWRETTTPRRWETYSVVWFSQQITEWLGMERFQQYVDRFDYGNRDLSGNPGKHDGLTQAWLSSSLAISPEEQARFLGKMLSGKLPVSAQTLQYTANILKVSEIDGWQIHGKTGMGYPKKLDGSLNRDQQIGWFVGWASKPGKQLIFVHTVVQKPGKQFASLKAKEEVLAALPGKLKHL</sequence>
<dbReference type="InterPro" id="IPR001460">
    <property type="entry name" value="PCN-bd_Tpept"/>
</dbReference>
<dbReference type="SUPFAM" id="SSF56601">
    <property type="entry name" value="beta-lactamase/transpeptidase-like"/>
    <property type="match status" value="1"/>
</dbReference>
<dbReference type="AlphaFoldDB" id="A0A1S2CMV9"/>
<dbReference type="InterPro" id="IPR012338">
    <property type="entry name" value="Beta-lactam/transpept-like"/>
</dbReference>
<dbReference type="GO" id="GO:0017001">
    <property type="term" value="P:antibiotic catabolic process"/>
    <property type="evidence" value="ECO:0007669"/>
    <property type="project" value="InterPro"/>
</dbReference>
<dbReference type="Pfam" id="PF00905">
    <property type="entry name" value="Transpeptidase"/>
    <property type="match status" value="1"/>
</dbReference>
<dbReference type="InterPro" id="IPR002137">
    <property type="entry name" value="Beta-lactam_class-D_AS"/>
</dbReference>
<feature type="domain" description="Penicillin-binding protein transpeptidase" evidence="10">
    <location>
        <begin position="33"/>
        <end position="256"/>
    </location>
</feature>
<gene>
    <name evidence="11" type="ORF">BJD16_20705</name>
</gene>
<dbReference type="PANTHER" id="PTHR30627:SF6">
    <property type="entry name" value="BETA-LACTAMASE YBXI-RELATED"/>
    <property type="match status" value="1"/>
</dbReference>
<evidence type="ECO:0000256" key="7">
    <source>
        <dbReference type="PIRSR" id="PIRSR602137-50"/>
    </source>
</evidence>
<dbReference type="NCBIfam" id="NF000270">
    <property type="entry name" value="bla_class_D_alt"/>
    <property type="match status" value="1"/>
</dbReference>